<dbReference type="EMBL" id="KI674003">
    <property type="protein sequence ID" value="ETL35459.1"/>
    <property type="molecule type" value="Genomic_DNA"/>
</dbReference>
<proteinExistence type="predicted"/>
<accession>W2IMJ9</accession>
<dbReference type="Proteomes" id="UP000053864">
    <property type="component" value="Unassembled WGS sequence"/>
</dbReference>
<dbReference type="Proteomes" id="UP000054532">
    <property type="component" value="Unassembled WGS sequence"/>
</dbReference>
<dbReference type="EMBL" id="KI693909">
    <property type="protein sequence ID" value="ETM41940.1"/>
    <property type="molecule type" value="Genomic_DNA"/>
</dbReference>
<protein>
    <submittedName>
        <fullName evidence="1">Uncharacterized protein</fullName>
    </submittedName>
</protein>
<name>W2IMJ9_PHYNI</name>
<evidence type="ECO:0000313" key="1">
    <source>
        <dbReference type="EMBL" id="ETL35459.1"/>
    </source>
</evidence>
<organism evidence="1">
    <name type="scientific">Phytophthora nicotianae</name>
    <name type="common">Potato buckeye rot agent</name>
    <name type="synonym">Phytophthora parasitica</name>
    <dbReference type="NCBI Taxonomy" id="4792"/>
    <lineage>
        <taxon>Eukaryota</taxon>
        <taxon>Sar</taxon>
        <taxon>Stramenopiles</taxon>
        <taxon>Oomycota</taxon>
        <taxon>Peronosporomycetes</taxon>
        <taxon>Peronosporales</taxon>
        <taxon>Peronosporaceae</taxon>
        <taxon>Phytophthora</taxon>
    </lineage>
</organism>
<reference evidence="2" key="2">
    <citation type="submission" date="2013-11" db="EMBL/GenBank/DDBJ databases">
        <title>The Genome Sequence of Phytophthora parasitica IAC_01/95.</title>
        <authorList>
            <consortium name="The Broad Institute Genomics Platform"/>
            <person name="Russ C."/>
            <person name="Tyler B."/>
            <person name="Panabieres F."/>
            <person name="Shan W."/>
            <person name="Tripathy S."/>
            <person name="Grunwald N."/>
            <person name="Machado M."/>
            <person name="Johnson C.S."/>
            <person name="Arredondo F."/>
            <person name="Hong C."/>
            <person name="Coffey M."/>
            <person name="Young S.K."/>
            <person name="Zeng Q."/>
            <person name="Gargeya S."/>
            <person name="Fitzgerald M."/>
            <person name="Abouelleil A."/>
            <person name="Alvarado L."/>
            <person name="Chapman S.B."/>
            <person name="Gainer-Dewar J."/>
            <person name="Goldberg J."/>
            <person name="Griggs A."/>
            <person name="Gujja S."/>
            <person name="Hansen M."/>
            <person name="Howarth C."/>
            <person name="Imamovic A."/>
            <person name="Ireland A."/>
            <person name="Larimer J."/>
            <person name="McCowan C."/>
            <person name="Murphy C."/>
            <person name="Pearson M."/>
            <person name="Poon T.W."/>
            <person name="Priest M."/>
            <person name="Roberts A."/>
            <person name="Saif S."/>
            <person name="Shea T."/>
            <person name="Sykes S."/>
            <person name="Wortman J."/>
            <person name="Nusbaum C."/>
            <person name="Birren B."/>
        </authorList>
    </citation>
    <scope>NUCLEOTIDE SEQUENCE [LARGE SCALE GENOMIC DNA]</scope>
    <source>
        <strain evidence="2">IAC_01/95</strain>
    </source>
</reference>
<dbReference type="AlphaFoldDB" id="W2IMJ9"/>
<gene>
    <name evidence="2" type="ORF">L914_12329</name>
    <name evidence="1" type="ORF">L916_12410</name>
</gene>
<evidence type="ECO:0000313" key="2">
    <source>
        <dbReference type="EMBL" id="ETM41940.1"/>
    </source>
</evidence>
<sequence length="48" mass="5390">MSRISLLSRSWSPRYRTRTTDSSGVRKNCYPLGCDKNFSQVFASCGGI</sequence>
<reference evidence="1" key="1">
    <citation type="submission" date="2013-11" db="EMBL/GenBank/DDBJ databases">
        <title>The Genome Sequence of Phytophthora parasitica CJ05E6.</title>
        <authorList>
            <consortium name="The Broad Institute Genomics Platform"/>
            <person name="Russ C."/>
            <person name="Tyler B."/>
            <person name="Panabieres F."/>
            <person name="Shan W."/>
            <person name="Tripathy S."/>
            <person name="Grunwald N."/>
            <person name="Machado M."/>
            <person name="Johnson C.S."/>
            <person name="Arredondo F."/>
            <person name="Hong C."/>
            <person name="Coffey M."/>
            <person name="Young S.K."/>
            <person name="Zeng Q."/>
            <person name="Gargeya S."/>
            <person name="Fitzgerald M."/>
            <person name="Abouelleil A."/>
            <person name="Alvarado L."/>
            <person name="Chapman S.B."/>
            <person name="Gainer-Dewar J."/>
            <person name="Goldberg J."/>
            <person name="Griggs A."/>
            <person name="Gujja S."/>
            <person name="Hansen M."/>
            <person name="Howarth C."/>
            <person name="Imamovic A."/>
            <person name="Ireland A."/>
            <person name="Larimer J."/>
            <person name="McCowan C."/>
            <person name="Murphy C."/>
            <person name="Pearson M."/>
            <person name="Poon T.W."/>
            <person name="Priest M."/>
            <person name="Roberts A."/>
            <person name="Saif S."/>
            <person name="Shea T."/>
            <person name="Sykes S."/>
            <person name="Wortman J."/>
            <person name="Nusbaum C."/>
            <person name="Birren B."/>
        </authorList>
    </citation>
    <scope>NUCLEOTIDE SEQUENCE [LARGE SCALE GENOMIC DNA]</scope>
    <source>
        <strain evidence="1">CJ05E6</strain>
    </source>
</reference>